<keyword evidence="3" id="KW-1185">Reference proteome</keyword>
<dbReference type="AlphaFoldDB" id="A0A8T4HHY9"/>
<evidence type="ECO:0000313" key="2">
    <source>
        <dbReference type="EMBL" id="MBP3944281.1"/>
    </source>
</evidence>
<dbReference type="PANTHER" id="PTHR34818:SF1">
    <property type="entry name" value="PROTEIN BLI-3"/>
    <property type="match status" value="1"/>
</dbReference>
<dbReference type="SUPFAM" id="SSF50475">
    <property type="entry name" value="FMN-binding split barrel"/>
    <property type="match status" value="1"/>
</dbReference>
<reference evidence="2" key="1">
    <citation type="submission" date="2021-03" db="EMBL/GenBank/DDBJ databases">
        <authorList>
            <person name="Lu T."/>
            <person name="Wang Q."/>
            <person name="Han X."/>
        </authorList>
    </citation>
    <scope>NUCLEOTIDE SEQUENCE</scope>
    <source>
        <strain evidence="2">WQ 2009</strain>
    </source>
</reference>
<protein>
    <submittedName>
        <fullName evidence="2">Pyridoxamine 5'-phosphate oxidase family protein</fullName>
    </submittedName>
</protein>
<dbReference type="InterPro" id="IPR012349">
    <property type="entry name" value="Split_barrel_FMN-bd"/>
</dbReference>
<dbReference type="EMBL" id="JAGKSB010000015">
    <property type="protein sequence ID" value="MBP3944281.1"/>
    <property type="molecule type" value="Genomic_DNA"/>
</dbReference>
<organism evidence="2 3">
    <name type="scientific">Rhinopithecimicrobium faecis</name>
    <dbReference type="NCBI Taxonomy" id="2820698"/>
    <lineage>
        <taxon>Bacteria</taxon>
        <taxon>Pseudomonadati</taxon>
        <taxon>Bacteroidota</taxon>
        <taxon>Sphingobacteriia</taxon>
        <taxon>Sphingobacteriales</taxon>
        <taxon>Sphingobacteriaceae</taxon>
        <taxon>Rhinopithecimicrobium</taxon>
    </lineage>
</organism>
<dbReference type="InterPro" id="IPR052917">
    <property type="entry name" value="Stress-Dev_Protein"/>
</dbReference>
<dbReference type="InterPro" id="IPR038725">
    <property type="entry name" value="YdaG_split_barrel_FMN-bd"/>
</dbReference>
<feature type="domain" description="General stress protein FMN-binding split barrel" evidence="1">
    <location>
        <begin position="10"/>
        <end position="159"/>
    </location>
</feature>
<dbReference type="Pfam" id="PF16242">
    <property type="entry name" value="Pyrid_ox_like"/>
    <property type="match status" value="1"/>
</dbReference>
<gene>
    <name evidence="2" type="ORF">J5U18_12080</name>
</gene>
<proteinExistence type="predicted"/>
<sequence>MSTENLNNKEAVEKLNDLVNAIDVGMLSTFSKQSDYPYTIPMSRQEVDEDGNIWFLFSAESDTFKNLVEDSRVSLAYAHVGDYKFLSIHATGEVSQDKERIEKYWNKFMDVWFEKGKEDPNIRILKVIPSEAHYWDNKTNKLMTLLKVATAAVTGQDLDIGREGELKL</sequence>
<name>A0A8T4HHY9_9SPHI</name>
<evidence type="ECO:0000259" key="1">
    <source>
        <dbReference type="Pfam" id="PF16242"/>
    </source>
</evidence>
<dbReference type="Proteomes" id="UP000679691">
    <property type="component" value="Unassembled WGS sequence"/>
</dbReference>
<comment type="caution">
    <text evidence="2">The sequence shown here is derived from an EMBL/GenBank/DDBJ whole genome shotgun (WGS) entry which is preliminary data.</text>
</comment>
<dbReference type="PANTHER" id="PTHR34818">
    <property type="entry name" value="PROTEIN BLI-3"/>
    <property type="match status" value="1"/>
</dbReference>
<dbReference type="RefSeq" id="WP_353547788.1">
    <property type="nucleotide sequence ID" value="NZ_JAGKSB010000015.1"/>
</dbReference>
<dbReference type="Gene3D" id="2.30.110.10">
    <property type="entry name" value="Electron Transport, Fmn-binding Protein, Chain A"/>
    <property type="match status" value="1"/>
</dbReference>
<accession>A0A8T4HHY9</accession>
<evidence type="ECO:0000313" key="3">
    <source>
        <dbReference type="Proteomes" id="UP000679691"/>
    </source>
</evidence>